<keyword evidence="3" id="KW-1185">Reference proteome</keyword>
<organism evidence="2 3">
    <name type="scientific">Trichoderma simmonsii</name>
    <dbReference type="NCBI Taxonomy" id="1491479"/>
    <lineage>
        <taxon>Eukaryota</taxon>
        <taxon>Fungi</taxon>
        <taxon>Dikarya</taxon>
        <taxon>Ascomycota</taxon>
        <taxon>Pezizomycotina</taxon>
        <taxon>Sordariomycetes</taxon>
        <taxon>Hypocreomycetidae</taxon>
        <taxon>Hypocreales</taxon>
        <taxon>Hypocreaceae</taxon>
        <taxon>Trichoderma</taxon>
    </lineage>
</organism>
<evidence type="ECO:0000256" key="1">
    <source>
        <dbReference type="SAM" id="MobiDB-lite"/>
    </source>
</evidence>
<name>A0A8G0LES6_9HYPO</name>
<accession>A0A8G0LES6</accession>
<proteinExistence type="predicted"/>
<feature type="region of interest" description="Disordered" evidence="1">
    <location>
        <begin position="86"/>
        <end position="119"/>
    </location>
</feature>
<dbReference type="AlphaFoldDB" id="A0A8G0LES6"/>
<protein>
    <submittedName>
        <fullName evidence="2">Uncharacterized protein</fullName>
    </submittedName>
</protein>
<evidence type="ECO:0000313" key="2">
    <source>
        <dbReference type="EMBL" id="QYS98290.1"/>
    </source>
</evidence>
<dbReference type="Proteomes" id="UP000826661">
    <property type="component" value="Chromosome III"/>
</dbReference>
<reference evidence="2 3" key="1">
    <citation type="journal article" date="2021" name="BMC Genomics">
        <title>Telomere-to-telomere genome assembly of asparaginase-producing Trichoderma simmonsii.</title>
        <authorList>
            <person name="Chung D."/>
            <person name="Kwon Y.M."/>
            <person name="Yang Y."/>
        </authorList>
    </citation>
    <scope>NUCLEOTIDE SEQUENCE [LARGE SCALE GENOMIC DNA]</scope>
    <source>
        <strain evidence="2 3">GH-Sj1</strain>
    </source>
</reference>
<evidence type="ECO:0000313" key="3">
    <source>
        <dbReference type="Proteomes" id="UP000826661"/>
    </source>
</evidence>
<sequence>MLGKKESPGAPWLTIPTVPKLSLVEALLCLSNTYSYYRRHGELLDASHKQGVLCLGTHRPAAATVRAVDGNTSQRTWYEYIRETLSTGAPSSERTSASDGSVNGSIPEPETEDKASRLPVFSHHLTLYRETHTKRAPS</sequence>
<dbReference type="EMBL" id="CP075866">
    <property type="protein sequence ID" value="QYS98290.1"/>
    <property type="molecule type" value="Genomic_DNA"/>
</dbReference>
<gene>
    <name evidence="2" type="ORF">H0G86_005477</name>
</gene>
<feature type="compositionally biased region" description="Polar residues" evidence="1">
    <location>
        <begin position="86"/>
        <end position="104"/>
    </location>
</feature>